<dbReference type="InterPro" id="IPR002575">
    <property type="entry name" value="Aminoglycoside_PTrfase"/>
</dbReference>
<reference evidence="3 4" key="1">
    <citation type="submission" date="2020-08" db="EMBL/GenBank/DDBJ databases">
        <title>Genome public.</title>
        <authorList>
            <person name="Liu C."/>
            <person name="Sun Q."/>
        </authorList>
    </citation>
    <scope>NUCLEOTIDE SEQUENCE [LARGE SCALE GENOMIC DNA]</scope>
    <source>
        <strain evidence="3 4">NSJ-6</strain>
    </source>
</reference>
<dbReference type="Proteomes" id="UP000596929">
    <property type="component" value="Unassembled WGS sequence"/>
</dbReference>
<dbReference type="Gene3D" id="3.90.1200.10">
    <property type="match status" value="1"/>
</dbReference>
<keyword evidence="4" id="KW-1185">Reference proteome</keyword>
<comment type="caution">
    <text evidence="3">The sequence shown here is derived from an EMBL/GenBank/DDBJ whole genome shotgun (WGS) entry which is preliminary data.</text>
</comment>
<protein>
    <submittedName>
        <fullName evidence="3">Phosphotransferase</fullName>
    </submittedName>
</protein>
<dbReference type="RefSeq" id="WP_032117801.1">
    <property type="nucleotide sequence ID" value="NZ_JACOOO010000005.1"/>
</dbReference>
<proteinExistence type="inferred from homology"/>
<dbReference type="InterPro" id="IPR011009">
    <property type="entry name" value="Kinase-like_dom_sf"/>
</dbReference>
<organism evidence="3 4">
    <name type="scientific">Clostridium hominis</name>
    <dbReference type="NCBI Taxonomy" id="2763036"/>
    <lineage>
        <taxon>Bacteria</taxon>
        <taxon>Bacillati</taxon>
        <taxon>Bacillota</taxon>
        <taxon>Clostridia</taxon>
        <taxon>Eubacteriales</taxon>
        <taxon>Clostridiaceae</taxon>
        <taxon>Clostridium</taxon>
    </lineage>
</organism>
<evidence type="ECO:0000313" key="3">
    <source>
        <dbReference type="EMBL" id="MBC5628262.1"/>
    </source>
</evidence>
<evidence type="ECO:0000313" key="4">
    <source>
        <dbReference type="Proteomes" id="UP000596929"/>
    </source>
</evidence>
<dbReference type="PANTHER" id="PTHR21064">
    <property type="entry name" value="AMINOGLYCOSIDE PHOSPHOTRANSFERASE DOMAIN-CONTAINING PROTEIN-RELATED"/>
    <property type="match status" value="1"/>
</dbReference>
<sequence length="336" mass="39656">MFSFNDLKIICQEFNIECIQISDVIDTSKSESDRRFNYKINNEYFLKINNSTVITEDFLQDISTLISKYRKIGVYCPSLIKNKTGNLACYYEKDNIQYICYIEECAPYNIYNSKDNSIDYTFRKNVVKHIGKLAQQFSNIDLSKFKSMWSLIELGPFDINKDEKQENLDSLVSTLKEKQFNDLSNKLVLINHQLREHIKIYIHQLPRCVYQGDLNDSNILVDDKGDFRGIIDFNMFGTEVNINCFLNETMYYLEKSDFDQLTAQEIFDKMNKVQELLLSEIFESYSLNNLELNIFKYYKKIIYLSFYPNVALWNSLISKNQHLDKVLELINIILNS</sequence>
<evidence type="ECO:0000259" key="2">
    <source>
        <dbReference type="Pfam" id="PF01636"/>
    </source>
</evidence>
<accession>A0ABR7DA40</accession>
<feature type="domain" description="Aminoglycoside phosphotransferase" evidence="2">
    <location>
        <begin position="43"/>
        <end position="237"/>
    </location>
</feature>
<comment type="similarity">
    <text evidence="1">Belongs to the pseudomonas-type ThrB family.</text>
</comment>
<dbReference type="EMBL" id="JACOOO010000005">
    <property type="protein sequence ID" value="MBC5628262.1"/>
    <property type="molecule type" value="Genomic_DNA"/>
</dbReference>
<dbReference type="SUPFAM" id="SSF56112">
    <property type="entry name" value="Protein kinase-like (PK-like)"/>
    <property type="match status" value="1"/>
</dbReference>
<dbReference type="InterPro" id="IPR050249">
    <property type="entry name" value="Pseudomonas-type_ThrB"/>
</dbReference>
<gene>
    <name evidence="3" type="ORF">H8S20_05075</name>
</gene>
<dbReference type="Pfam" id="PF01636">
    <property type="entry name" value="APH"/>
    <property type="match status" value="1"/>
</dbReference>
<dbReference type="PANTHER" id="PTHR21064:SF6">
    <property type="entry name" value="AMINOGLYCOSIDE PHOSPHOTRANSFERASE DOMAIN-CONTAINING PROTEIN"/>
    <property type="match status" value="1"/>
</dbReference>
<evidence type="ECO:0000256" key="1">
    <source>
        <dbReference type="ARBA" id="ARBA00038240"/>
    </source>
</evidence>
<name>A0ABR7DA40_9CLOT</name>